<dbReference type="PANTHER" id="PTHR35351">
    <property type="entry name" value="GERMINAL CENTER-ASSOCIATED SIGNALING AND MOTILITY-LIKE PROTEIN"/>
    <property type="match status" value="1"/>
</dbReference>
<dbReference type="RefSeq" id="XP_008059431.1">
    <property type="nucleotide sequence ID" value="XM_008061240.1"/>
</dbReference>
<proteinExistence type="predicted"/>
<reference evidence="3" key="1">
    <citation type="submission" date="2025-08" db="UniProtKB">
        <authorList>
            <consortium name="RefSeq"/>
        </authorList>
    </citation>
    <scope>IDENTIFICATION</scope>
</reference>
<dbReference type="Proteomes" id="UP000189704">
    <property type="component" value="Unplaced"/>
</dbReference>
<dbReference type="GO" id="GO:0050855">
    <property type="term" value="P:regulation of B cell receptor signaling pathway"/>
    <property type="evidence" value="ECO:0007669"/>
    <property type="project" value="InterPro"/>
</dbReference>
<dbReference type="GO" id="GO:2000401">
    <property type="term" value="P:regulation of lymphocyte migration"/>
    <property type="evidence" value="ECO:0007669"/>
    <property type="project" value="InterPro"/>
</dbReference>
<dbReference type="Pfam" id="PF15666">
    <property type="entry name" value="HGAL"/>
    <property type="match status" value="1"/>
</dbReference>
<feature type="compositionally biased region" description="Polar residues" evidence="1">
    <location>
        <begin position="49"/>
        <end position="61"/>
    </location>
</feature>
<dbReference type="PANTHER" id="PTHR35351:SF1">
    <property type="entry name" value="GERMINAL CENTER-ASSOCIATED SIGNALING AND MOTILITY-LIKE PROTEIN"/>
    <property type="match status" value="1"/>
</dbReference>
<organism evidence="2 3">
    <name type="scientific">Carlito syrichta</name>
    <name type="common">Philippine tarsier</name>
    <name type="synonym">Tarsius syrichta</name>
    <dbReference type="NCBI Taxonomy" id="1868482"/>
    <lineage>
        <taxon>Eukaryota</taxon>
        <taxon>Metazoa</taxon>
        <taxon>Chordata</taxon>
        <taxon>Craniata</taxon>
        <taxon>Vertebrata</taxon>
        <taxon>Euteleostomi</taxon>
        <taxon>Mammalia</taxon>
        <taxon>Eutheria</taxon>
        <taxon>Euarchontoglires</taxon>
        <taxon>Primates</taxon>
        <taxon>Haplorrhini</taxon>
        <taxon>Tarsiiformes</taxon>
        <taxon>Tarsiidae</taxon>
        <taxon>Carlito</taxon>
    </lineage>
</organism>
<protein>
    <submittedName>
        <fullName evidence="3">Germinal center-associated signaling and motility-like protein</fullName>
    </submittedName>
</protein>
<evidence type="ECO:0000313" key="2">
    <source>
        <dbReference type="Proteomes" id="UP000189704"/>
    </source>
</evidence>
<accession>A0A1U7U0J2</accession>
<dbReference type="CTD" id="148823"/>
<dbReference type="InterPro" id="IPR031364">
    <property type="entry name" value="GC_assoc_lym"/>
</dbReference>
<dbReference type="AlphaFoldDB" id="A0A1U7U0J2"/>
<gene>
    <name evidence="3" type="primary">GCSAML</name>
</gene>
<sequence>MGNYLLRKLSCLGDNQKKLRKVNPDADRKWQEVTALERNNQSQDKKNQEVSSTFNQEIENGSGSEEVCYTVINYIPHRRPSLNSNDNGYENIDSTTRRVRQFREETEYALLRTSVTRPPSSTQEHDYELVLPH</sequence>
<evidence type="ECO:0000313" key="3">
    <source>
        <dbReference type="RefSeq" id="XP_008059431.1"/>
    </source>
</evidence>
<dbReference type="OrthoDB" id="9835681at2759"/>
<dbReference type="STRING" id="1868482.ENSTSYP00000006397"/>
<name>A0A1U7U0J2_CARSF</name>
<dbReference type="KEGG" id="csyr:103263573"/>
<feature type="region of interest" description="Disordered" evidence="1">
    <location>
        <begin position="35"/>
        <end position="61"/>
    </location>
</feature>
<keyword evidence="2" id="KW-1185">Reference proteome</keyword>
<dbReference type="GeneID" id="103263573"/>
<evidence type="ECO:0000256" key="1">
    <source>
        <dbReference type="SAM" id="MobiDB-lite"/>
    </source>
</evidence>